<accession>A0ABM7TH54</accession>
<reference evidence="1 2" key="1">
    <citation type="journal article" date="2022" name="Front. Microbiol.">
        <title>Identification and characterization of a novel class of self-sufficient cytochrome P450 hydroxylase involved in cyclohexanecarboxylate degradation in Paraburkholderia terrae strain KU-64.</title>
        <authorList>
            <person name="Yamamoto T."/>
            <person name="Hasegawa Y."/>
            <person name="Iwaki H."/>
        </authorList>
    </citation>
    <scope>NUCLEOTIDE SEQUENCE [LARGE SCALE GENOMIC DNA]</scope>
    <source>
        <strain evidence="1 2">KU-64</strain>
    </source>
</reference>
<evidence type="ECO:0000313" key="1">
    <source>
        <dbReference type="EMBL" id="BCZ77377.1"/>
    </source>
</evidence>
<protein>
    <submittedName>
        <fullName evidence="1">Uncharacterized protein</fullName>
    </submittedName>
</protein>
<gene>
    <name evidence="1" type="ORF">PTKU64_10520</name>
</gene>
<dbReference type="Proteomes" id="UP001319874">
    <property type="component" value="Chromosome 1"/>
</dbReference>
<sequence length="100" mass="10900">MFATETPAIVASSSRRPLSDRSVAAWSEAGVDMTRRPARRRRERVERADDTGVGRIVLDGTPGAGSVDQRSFGFIEWIGAVRCIDIRVMCDEAVHAVVAV</sequence>
<proteinExistence type="predicted"/>
<evidence type="ECO:0000313" key="2">
    <source>
        <dbReference type="Proteomes" id="UP001319874"/>
    </source>
</evidence>
<organism evidence="1 2">
    <name type="scientific">Paraburkholderia terrae</name>
    <dbReference type="NCBI Taxonomy" id="311230"/>
    <lineage>
        <taxon>Bacteria</taxon>
        <taxon>Pseudomonadati</taxon>
        <taxon>Pseudomonadota</taxon>
        <taxon>Betaproteobacteria</taxon>
        <taxon>Burkholderiales</taxon>
        <taxon>Burkholderiaceae</taxon>
        <taxon>Paraburkholderia</taxon>
    </lineage>
</organism>
<name>A0ABM7TH54_9BURK</name>
<keyword evidence="2" id="KW-1185">Reference proteome</keyword>
<dbReference type="EMBL" id="AP024955">
    <property type="protein sequence ID" value="BCZ77377.1"/>
    <property type="molecule type" value="Genomic_DNA"/>
</dbReference>